<evidence type="ECO:0000313" key="2">
    <source>
        <dbReference type="Proteomes" id="UP001381693"/>
    </source>
</evidence>
<accession>A0AAN8WDX8</accession>
<organism evidence="1 2">
    <name type="scientific">Halocaridina rubra</name>
    <name type="common">Hawaiian red shrimp</name>
    <dbReference type="NCBI Taxonomy" id="373956"/>
    <lineage>
        <taxon>Eukaryota</taxon>
        <taxon>Metazoa</taxon>
        <taxon>Ecdysozoa</taxon>
        <taxon>Arthropoda</taxon>
        <taxon>Crustacea</taxon>
        <taxon>Multicrustacea</taxon>
        <taxon>Malacostraca</taxon>
        <taxon>Eumalacostraca</taxon>
        <taxon>Eucarida</taxon>
        <taxon>Decapoda</taxon>
        <taxon>Pleocyemata</taxon>
        <taxon>Caridea</taxon>
        <taxon>Atyoidea</taxon>
        <taxon>Atyidae</taxon>
        <taxon>Halocaridina</taxon>
    </lineage>
</organism>
<dbReference type="AlphaFoldDB" id="A0AAN8WDX8"/>
<protein>
    <submittedName>
        <fullName evidence="1">Uncharacterized protein</fullName>
    </submittedName>
</protein>
<proteinExistence type="predicted"/>
<dbReference type="Proteomes" id="UP001381693">
    <property type="component" value="Unassembled WGS sequence"/>
</dbReference>
<sequence>MNTRTTRINLDKQMGSTPIQTPISPHPSLPLQESHIPMAHLPMYYDGSTPIHHGSPAHTHSSKHILKSKSVHTYLHNILRHGKISPLENPINGTGYQNDHPMAAQKEHSELFDEGFQIRLALNSCKIYRPYYLIFVGQTSWLYPRDRTTCFQSQETLGLARRRVHDSISWAPQLILPGVATANQSSPHHPIS</sequence>
<keyword evidence="2" id="KW-1185">Reference proteome</keyword>
<dbReference type="EMBL" id="JAXCGZ010021113">
    <property type="protein sequence ID" value="KAK7058752.1"/>
    <property type="molecule type" value="Genomic_DNA"/>
</dbReference>
<name>A0AAN8WDX8_HALRR</name>
<evidence type="ECO:0000313" key="1">
    <source>
        <dbReference type="EMBL" id="KAK7058752.1"/>
    </source>
</evidence>
<comment type="caution">
    <text evidence="1">The sequence shown here is derived from an EMBL/GenBank/DDBJ whole genome shotgun (WGS) entry which is preliminary data.</text>
</comment>
<gene>
    <name evidence="1" type="ORF">SK128_013332</name>
</gene>
<reference evidence="1 2" key="1">
    <citation type="submission" date="2023-11" db="EMBL/GenBank/DDBJ databases">
        <title>Halocaridina rubra genome assembly.</title>
        <authorList>
            <person name="Smith C."/>
        </authorList>
    </citation>
    <scope>NUCLEOTIDE SEQUENCE [LARGE SCALE GENOMIC DNA]</scope>
    <source>
        <strain evidence="1">EP-1</strain>
        <tissue evidence="1">Whole</tissue>
    </source>
</reference>